<evidence type="ECO:0000313" key="4">
    <source>
        <dbReference type="EMBL" id="MCL1123820.1"/>
    </source>
</evidence>
<evidence type="ECO:0000259" key="3">
    <source>
        <dbReference type="Pfam" id="PF01103"/>
    </source>
</evidence>
<organism evidence="4 5">
    <name type="scientific">Shewanella surugensis</name>
    <dbReference type="NCBI Taxonomy" id="212020"/>
    <lineage>
        <taxon>Bacteria</taxon>
        <taxon>Pseudomonadati</taxon>
        <taxon>Pseudomonadota</taxon>
        <taxon>Gammaproteobacteria</taxon>
        <taxon>Alteromonadales</taxon>
        <taxon>Shewanellaceae</taxon>
        <taxon>Shewanella</taxon>
    </lineage>
</organism>
<keyword evidence="2" id="KW-0472">Membrane</keyword>
<dbReference type="Proteomes" id="UP001203423">
    <property type="component" value="Unassembled WGS sequence"/>
</dbReference>
<comment type="caution">
    <text evidence="4">The sequence shown here is derived from an EMBL/GenBank/DDBJ whole genome shotgun (WGS) entry which is preliminary data.</text>
</comment>
<dbReference type="Pfam" id="PF01103">
    <property type="entry name" value="Omp85"/>
    <property type="match status" value="1"/>
</dbReference>
<feature type="domain" description="Bacterial surface antigen (D15)" evidence="3">
    <location>
        <begin position="202"/>
        <end position="407"/>
    </location>
</feature>
<comment type="subcellular location">
    <subcellularLocation>
        <location evidence="1">Membrane</location>
    </subcellularLocation>
</comment>
<dbReference type="RefSeq" id="WP_248939106.1">
    <property type="nucleotide sequence ID" value="NZ_JAKIKS010000012.1"/>
</dbReference>
<evidence type="ECO:0000313" key="5">
    <source>
        <dbReference type="Proteomes" id="UP001203423"/>
    </source>
</evidence>
<evidence type="ECO:0000256" key="2">
    <source>
        <dbReference type="ARBA" id="ARBA00023136"/>
    </source>
</evidence>
<protein>
    <submittedName>
        <fullName evidence="4">BamA/TamA family outer membrane protein</fullName>
    </submittedName>
</protein>
<dbReference type="EMBL" id="JAKIKS010000012">
    <property type="protein sequence ID" value="MCL1123820.1"/>
    <property type="molecule type" value="Genomic_DNA"/>
</dbReference>
<proteinExistence type="predicted"/>
<dbReference type="Gene3D" id="2.40.160.50">
    <property type="entry name" value="membrane protein fhac: a member of the omp85/tpsb transporter family"/>
    <property type="match status" value="1"/>
</dbReference>
<dbReference type="InterPro" id="IPR000184">
    <property type="entry name" value="Bac_surfAg_D15"/>
</dbReference>
<reference evidence="4 5" key="1">
    <citation type="submission" date="2022-01" db="EMBL/GenBank/DDBJ databases">
        <title>Whole genome-based taxonomy of the Shewanellaceae.</title>
        <authorList>
            <person name="Martin-Rodriguez A.J."/>
        </authorList>
    </citation>
    <scope>NUCLEOTIDE SEQUENCE [LARGE SCALE GENOMIC DNA]</scope>
    <source>
        <strain evidence="4 5">DSM 17177</strain>
    </source>
</reference>
<gene>
    <name evidence="4" type="ORF">L2764_04795</name>
</gene>
<keyword evidence="5" id="KW-1185">Reference proteome</keyword>
<evidence type="ECO:0000256" key="1">
    <source>
        <dbReference type="ARBA" id="ARBA00004370"/>
    </source>
</evidence>
<accession>A0ABT0L8X6</accession>
<name>A0ABT0L8X6_9GAMM</name>
<sequence length="422" mass="47950">MNKYWGMLAISYSFLCQAEEIIQVQQSDEVIGAKGTMANSSGKKNFIIPYPYYSQTTSATAGVVLASQGIFQPQITAFANFIYSSNDSKIAYFQIEDVQIYQRLFVEAKVLAGHWGSVNYYPDRSNDSSENDYIDISADDQWYRLNFDYLLPIGNGKKHIVDRYKIDGALLVPSSASGGESWNPLVSGRTYLQLRPFYRKEDLNGIGQFATSGVGVGFNIDNRDWPINPTRGYTLQAELKHDWGNLSDSVEWTSVEASFAKYVNLGASDFFQQQVLAFDVWTLNIPTWNETTIIDGQTVFKRPPPFSGLSLGGWDRFRGYTANRFEDKAAIDYQVEYRMIPQWNPFPHIPLIKRLKIPFWQWAVFAELGRVAPEWQIDTLHSHMRWNAGVGMRAFVNGMLVRMDLAASKEGGQVQMIVDQPF</sequence>